<evidence type="ECO:0000313" key="2">
    <source>
        <dbReference type="Proteomes" id="UP001529510"/>
    </source>
</evidence>
<comment type="caution">
    <text evidence="1">The sequence shown here is derived from an EMBL/GenBank/DDBJ whole genome shotgun (WGS) entry which is preliminary data.</text>
</comment>
<reference evidence="1 2" key="1">
    <citation type="submission" date="2024-05" db="EMBL/GenBank/DDBJ databases">
        <title>Genome sequencing and assembly of Indian major carp, Cirrhinus mrigala (Hamilton, 1822).</title>
        <authorList>
            <person name="Mohindra V."/>
            <person name="Chowdhury L.M."/>
            <person name="Lal K."/>
            <person name="Jena J.K."/>
        </authorList>
    </citation>
    <scope>NUCLEOTIDE SEQUENCE [LARGE SCALE GENOMIC DNA]</scope>
    <source>
        <strain evidence="1">CM1030</strain>
        <tissue evidence="1">Blood</tissue>
    </source>
</reference>
<feature type="non-terminal residue" evidence="1">
    <location>
        <position position="1"/>
    </location>
</feature>
<sequence>GVCAAVDSHVLLVSGGALLHCLVCALPAVHGCHCRAAAHTHYNGNQLDDHSGAPAYL</sequence>
<dbReference type="EMBL" id="JAMKFB020000021">
    <property type="protein sequence ID" value="KAL0162012.1"/>
    <property type="molecule type" value="Genomic_DNA"/>
</dbReference>
<keyword evidence="2" id="KW-1185">Reference proteome</keyword>
<protein>
    <submittedName>
        <fullName evidence="1">Uncharacterized protein</fullName>
    </submittedName>
</protein>
<name>A0ABD0NL01_CIRMR</name>
<accession>A0ABD0NL01</accession>
<dbReference type="Proteomes" id="UP001529510">
    <property type="component" value="Unassembled WGS sequence"/>
</dbReference>
<organism evidence="1 2">
    <name type="scientific">Cirrhinus mrigala</name>
    <name type="common">Mrigala</name>
    <dbReference type="NCBI Taxonomy" id="683832"/>
    <lineage>
        <taxon>Eukaryota</taxon>
        <taxon>Metazoa</taxon>
        <taxon>Chordata</taxon>
        <taxon>Craniata</taxon>
        <taxon>Vertebrata</taxon>
        <taxon>Euteleostomi</taxon>
        <taxon>Actinopterygii</taxon>
        <taxon>Neopterygii</taxon>
        <taxon>Teleostei</taxon>
        <taxon>Ostariophysi</taxon>
        <taxon>Cypriniformes</taxon>
        <taxon>Cyprinidae</taxon>
        <taxon>Labeoninae</taxon>
        <taxon>Labeonini</taxon>
        <taxon>Cirrhinus</taxon>
    </lineage>
</organism>
<proteinExistence type="predicted"/>
<dbReference type="AlphaFoldDB" id="A0ABD0NL01"/>
<gene>
    <name evidence="1" type="ORF">M9458_041408</name>
</gene>
<evidence type="ECO:0000313" key="1">
    <source>
        <dbReference type="EMBL" id="KAL0162012.1"/>
    </source>
</evidence>